<name>A0A0F4GH14_9PEZI</name>
<comment type="caution">
    <text evidence="2">The sequence shown here is derived from an EMBL/GenBank/DDBJ whole genome shotgun (WGS) entry which is preliminary data.</text>
</comment>
<keyword evidence="3" id="KW-1185">Reference proteome</keyword>
<sequence length="142" mass="15566">MTRESFEDHSANDLGNGAKENGGHCKYMITINSNKNYIHIRNRSIDNNELDEAHPPTIPHPTESTMSLQTTHLEPATAATASTSQSTSATTSRSQTPAGDRRKSGAYDTAPSQGVWEADKERQHKGFLQKVLGNKLTPSFLK</sequence>
<reference evidence="2 3" key="1">
    <citation type="submission" date="2015-03" db="EMBL/GenBank/DDBJ databases">
        <title>RNA-seq based gene annotation and comparative genomics of four Zymoseptoria species reveal species-specific pathogenicity related genes and transposable element activity.</title>
        <authorList>
            <person name="Grandaubert J."/>
            <person name="Bhattacharyya A."/>
            <person name="Stukenbrock E.H."/>
        </authorList>
    </citation>
    <scope>NUCLEOTIDE SEQUENCE [LARGE SCALE GENOMIC DNA]</scope>
    <source>
        <strain evidence="2 3">Zb18110</strain>
    </source>
</reference>
<feature type="region of interest" description="Disordered" evidence="1">
    <location>
        <begin position="47"/>
        <end position="117"/>
    </location>
</feature>
<proteinExistence type="predicted"/>
<accession>A0A0F4GH14</accession>
<dbReference type="AlphaFoldDB" id="A0A0F4GH14"/>
<organism evidence="2 3">
    <name type="scientific">Zymoseptoria brevis</name>
    <dbReference type="NCBI Taxonomy" id="1047168"/>
    <lineage>
        <taxon>Eukaryota</taxon>
        <taxon>Fungi</taxon>
        <taxon>Dikarya</taxon>
        <taxon>Ascomycota</taxon>
        <taxon>Pezizomycotina</taxon>
        <taxon>Dothideomycetes</taxon>
        <taxon>Dothideomycetidae</taxon>
        <taxon>Mycosphaerellales</taxon>
        <taxon>Mycosphaerellaceae</taxon>
        <taxon>Zymoseptoria</taxon>
    </lineage>
</organism>
<dbReference type="OrthoDB" id="10459675at2759"/>
<evidence type="ECO:0000313" key="3">
    <source>
        <dbReference type="Proteomes" id="UP000033647"/>
    </source>
</evidence>
<dbReference type="EMBL" id="LAFY01000599">
    <property type="protein sequence ID" value="KJX96661.1"/>
    <property type="molecule type" value="Genomic_DNA"/>
</dbReference>
<feature type="compositionally biased region" description="Basic and acidic residues" evidence="1">
    <location>
        <begin position="1"/>
        <end position="11"/>
    </location>
</feature>
<gene>
    <name evidence="2" type="ORF">TI39_contig607g00015</name>
</gene>
<protein>
    <submittedName>
        <fullName evidence="2">Uncharacterized protein</fullName>
    </submittedName>
</protein>
<evidence type="ECO:0000256" key="1">
    <source>
        <dbReference type="SAM" id="MobiDB-lite"/>
    </source>
</evidence>
<feature type="compositionally biased region" description="Low complexity" evidence="1">
    <location>
        <begin position="75"/>
        <end position="98"/>
    </location>
</feature>
<feature type="compositionally biased region" description="Polar residues" evidence="1">
    <location>
        <begin position="62"/>
        <end position="72"/>
    </location>
</feature>
<dbReference type="Proteomes" id="UP000033647">
    <property type="component" value="Unassembled WGS sequence"/>
</dbReference>
<evidence type="ECO:0000313" key="2">
    <source>
        <dbReference type="EMBL" id="KJX96661.1"/>
    </source>
</evidence>
<feature type="region of interest" description="Disordered" evidence="1">
    <location>
        <begin position="1"/>
        <end position="23"/>
    </location>
</feature>